<dbReference type="EMBL" id="JBBHLL010000384">
    <property type="protein sequence ID" value="KAK7804315.1"/>
    <property type="molecule type" value="Genomic_DNA"/>
</dbReference>
<evidence type="ECO:0000313" key="9">
    <source>
        <dbReference type="Proteomes" id="UP001488838"/>
    </source>
</evidence>
<feature type="region of interest" description="Disordered" evidence="7">
    <location>
        <begin position="84"/>
        <end position="124"/>
    </location>
</feature>
<evidence type="ECO:0000256" key="5">
    <source>
        <dbReference type="ARBA" id="ARBA00022980"/>
    </source>
</evidence>
<dbReference type="InterPro" id="IPR011331">
    <property type="entry name" value="Ribosomal_eL37/eL43"/>
</dbReference>
<evidence type="ECO:0000256" key="6">
    <source>
        <dbReference type="ARBA" id="ARBA00023274"/>
    </source>
</evidence>
<dbReference type="GO" id="GO:0003735">
    <property type="term" value="F:structural constituent of ribosome"/>
    <property type="evidence" value="ECO:0007669"/>
    <property type="project" value="InterPro"/>
</dbReference>
<evidence type="ECO:0000256" key="4">
    <source>
        <dbReference type="ARBA" id="ARBA00022833"/>
    </source>
</evidence>
<proteinExistence type="inferred from homology"/>
<evidence type="ECO:0000256" key="2">
    <source>
        <dbReference type="ARBA" id="ARBA00022723"/>
    </source>
</evidence>
<keyword evidence="6" id="KW-0687">Ribonucleoprotein</keyword>
<evidence type="ECO:0008006" key="10">
    <source>
        <dbReference type="Google" id="ProtNLM"/>
    </source>
</evidence>
<gene>
    <name evidence="8" type="ORF">U0070_024698</name>
</gene>
<keyword evidence="5" id="KW-0689">Ribosomal protein</keyword>
<reference evidence="8 9" key="1">
    <citation type="journal article" date="2023" name="bioRxiv">
        <title>Conserved and derived expression patterns and positive selection on dental genes reveal complex evolutionary context of ever-growing rodent molars.</title>
        <authorList>
            <person name="Calamari Z.T."/>
            <person name="Song A."/>
            <person name="Cohen E."/>
            <person name="Akter M."/>
            <person name="Roy R.D."/>
            <person name="Hallikas O."/>
            <person name="Christensen M.M."/>
            <person name="Li P."/>
            <person name="Marangoni P."/>
            <person name="Jernvall J."/>
            <person name="Klein O.D."/>
        </authorList>
    </citation>
    <scope>NUCLEOTIDE SEQUENCE [LARGE SCALE GENOMIC DNA]</scope>
    <source>
        <strain evidence="8">V071</strain>
    </source>
</reference>
<evidence type="ECO:0000256" key="1">
    <source>
        <dbReference type="ARBA" id="ARBA00008672"/>
    </source>
</evidence>
<dbReference type="InterPro" id="IPR011332">
    <property type="entry name" value="Ribosomal_zn-bd"/>
</dbReference>
<comment type="caution">
    <text evidence="8">The sequence shown here is derived from an EMBL/GenBank/DDBJ whole genome shotgun (WGS) entry which is preliminary data.</text>
</comment>
<dbReference type="PANTHER" id="PTHR48188">
    <property type="entry name" value="60S RIBOSOMAL PROTEIN L43"/>
    <property type="match status" value="1"/>
</dbReference>
<evidence type="ECO:0000313" key="8">
    <source>
        <dbReference type="EMBL" id="KAK7804315.1"/>
    </source>
</evidence>
<evidence type="ECO:0000256" key="7">
    <source>
        <dbReference type="SAM" id="MobiDB-lite"/>
    </source>
</evidence>
<comment type="similarity">
    <text evidence="1">Belongs to the eukaryotic ribosomal protein eL43 family.</text>
</comment>
<dbReference type="GO" id="GO:0022625">
    <property type="term" value="C:cytosolic large ribosomal subunit"/>
    <property type="evidence" value="ECO:0007669"/>
    <property type="project" value="UniProtKB-ARBA"/>
</dbReference>
<evidence type="ECO:0000256" key="3">
    <source>
        <dbReference type="ARBA" id="ARBA00022771"/>
    </source>
</evidence>
<keyword evidence="9" id="KW-1185">Reference proteome</keyword>
<dbReference type="Pfam" id="PF01780">
    <property type="entry name" value="Ribosomal_L37ae"/>
    <property type="match status" value="1"/>
</dbReference>
<dbReference type="GO" id="GO:0008270">
    <property type="term" value="F:zinc ion binding"/>
    <property type="evidence" value="ECO:0007669"/>
    <property type="project" value="UniProtKB-KW"/>
</dbReference>
<dbReference type="PANTHER" id="PTHR48188:SF3">
    <property type="entry name" value="60S RIBOSOMAL PROTEIN L37A-RELATED"/>
    <property type="match status" value="1"/>
</dbReference>
<protein>
    <recommendedName>
        <fullName evidence="10">Ribosomal protein L37a</fullName>
    </recommendedName>
</protein>
<dbReference type="AlphaFoldDB" id="A0AAW0HQC8"/>
<dbReference type="InterPro" id="IPR002674">
    <property type="entry name" value="Ribosomal_eL43"/>
</dbReference>
<feature type="region of interest" description="Disordered" evidence="7">
    <location>
        <begin position="1"/>
        <end position="25"/>
    </location>
</feature>
<keyword evidence="4" id="KW-0862">Zinc</keyword>
<dbReference type="SUPFAM" id="SSF57829">
    <property type="entry name" value="Zn-binding ribosomal proteins"/>
    <property type="match status" value="1"/>
</dbReference>
<keyword evidence="2" id="KW-0479">Metal-binding</keyword>
<dbReference type="GO" id="GO:0070180">
    <property type="term" value="F:large ribosomal subunit rRNA binding"/>
    <property type="evidence" value="ECO:0007669"/>
    <property type="project" value="TreeGrafter"/>
</dbReference>
<accession>A0AAW0HQC8</accession>
<dbReference type="GO" id="GO:0006412">
    <property type="term" value="P:translation"/>
    <property type="evidence" value="ECO:0007669"/>
    <property type="project" value="InterPro"/>
</dbReference>
<keyword evidence="3" id="KW-0863">Zinc-finger</keyword>
<dbReference type="Proteomes" id="UP001488838">
    <property type="component" value="Unassembled WGS sequence"/>
</dbReference>
<sequence>MACSRDMHKRTKKENGEETEISQHAKGTCSFCGKTKMKRGALGIWHCGSCMKTVAAGATSVLTVKSTVRRLQDPKDTDDTAHQALNHVNNSNPSRDAAKSTRQSRVREAEHVTSGTRGQKAKSLPEVQVKSLGLILSEEEISKQSKTDSVIKLGAQAPDVVQVILHGEGQVHQVVEVYGIVLHLAHLKLEGSLITCDDREAIDARAKVPSPPPKGSTLGCAEPQLRSLWYPLG</sequence>
<organism evidence="8 9">
    <name type="scientific">Myodes glareolus</name>
    <name type="common">Bank vole</name>
    <name type="synonym">Clethrionomys glareolus</name>
    <dbReference type="NCBI Taxonomy" id="447135"/>
    <lineage>
        <taxon>Eukaryota</taxon>
        <taxon>Metazoa</taxon>
        <taxon>Chordata</taxon>
        <taxon>Craniata</taxon>
        <taxon>Vertebrata</taxon>
        <taxon>Euteleostomi</taxon>
        <taxon>Mammalia</taxon>
        <taxon>Eutheria</taxon>
        <taxon>Euarchontoglires</taxon>
        <taxon>Glires</taxon>
        <taxon>Rodentia</taxon>
        <taxon>Myomorpha</taxon>
        <taxon>Muroidea</taxon>
        <taxon>Cricetidae</taxon>
        <taxon>Arvicolinae</taxon>
        <taxon>Myodes</taxon>
    </lineage>
</organism>
<dbReference type="Gene3D" id="2.20.25.30">
    <property type="match status" value="1"/>
</dbReference>
<name>A0AAW0HQC8_MYOGA</name>